<accession>A0A3D8HA79</accession>
<dbReference type="CDD" id="cd06171">
    <property type="entry name" value="Sigma70_r4"/>
    <property type="match status" value="1"/>
</dbReference>
<evidence type="ECO:0000256" key="2">
    <source>
        <dbReference type="ARBA" id="ARBA00023015"/>
    </source>
</evidence>
<dbReference type="Pfam" id="PF08281">
    <property type="entry name" value="Sigma70_r4_2"/>
    <property type="match status" value="1"/>
</dbReference>
<protein>
    <submittedName>
        <fullName evidence="8">RNA polymerase sigma-70 factor</fullName>
    </submittedName>
</protein>
<dbReference type="InterPro" id="IPR013249">
    <property type="entry name" value="RNA_pol_sigma70_r4_t2"/>
</dbReference>
<dbReference type="GO" id="GO:0003677">
    <property type="term" value="F:DNA binding"/>
    <property type="evidence" value="ECO:0007669"/>
    <property type="project" value="InterPro"/>
</dbReference>
<dbReference type="Proteomes" id="UP000629596">
    <property type="component" value="Unassembled WGS sequence"/>
</dbReference>
<proteinExistence type="inferred from homology"/>
<gene>
    <name evidence="8" type="ORF">DWU89_18545</name>
    <name evidence="7" type="ORF">H8784_18100</name>
</gene>
<reference evidence="7 10" key="2">
    <citation type="submission" date="2020-08" db="EMBL/GenBank/DDBJ databases">
        <title>Genome public.</title>
        <authorList>
            <person name="Liu C."/>
            <person name="Sun Q."/>
        </authorList>
    </citation>
    <scope>NUCLEOTIDE SEQUENCE [LARGE SCALE GENOMIC DNA]</scope>
    <source>
        <strain evidence="7 10">426_9</strain>
    </source>
</reference>
<comment type="similarity">
    <text evidence="1">Belongs to the sigma-70 factor family. ECF subfamily.</text>
</comment>
<sequence>MSRASADKTDLKGFEQLFNQLQPRLYAYCCKYIEDSELARDIVQECFISLWENYESVQISYEFYLFKAVHNRCLSHFRSERVHAEYASLVKMKIKEIEIHPELPYPLTELYVKEVNALLQESISKLPEKCRLIFMMSRYQNMKSQEIADVLGISVRTVDAQIYNALKILKIKLKDYLPVLLLLFPHFFR</sequence>
<feature type="domain" description="RNA polymerase sigma factor 70 region 4 type 2" evidence="6">
    <location>
        <begin position="118"/>
        <end position="168"/>
    </location>
</feature>
<evidence type="ECO:0000313" key="8">
    <source>
        <dbReference type="EMBL" id="RDU47630.1"/>
    </source>
</evidence>
<dbReference type="AlphaFoldDB" id="A0A3D8HA79"/>
<dbReference type="SUPFAM" id="SSF88659">
    <property type="entry name" value="Sigma3 and sigma4 domains of RNA polymerase sigma factors"/>
    <property type="match status" value="1"/>
</dbReference>
<evidence type="ECO:0000256" key="3">
    <source>
        <dbReference type="ARBA" id="ARBA00023082"/>
    </source>
</evidence>
<evidence type="ECO:0000313" key="7">
    <source>
        <dbReference type="EMBL" id="MBC8603627.1"/>
    </source>
</evidence>
<evidence type="ECO:0000313" key="10">
    <source>
        <dbReference type="Proteomes" id="UP000629596"/>
    </source>
</evidence>
<keyword evidence="3" id="KW-0731">Sigma factor</keyword>
<dbReference type="EMBL" id="QREV01000069">
    <property type="protein sequence ID" value="RDU47630.1"/>
    <property type="molecule type" value="Genomic_DNA"/>
</dbReference>
<dbReference type="Proteomes" id="UP000256321">
    <property type="component" value="Unassembled WGS sequence"/>
</dbReference>
<dbReference type="SUPFAM" id="SSF88946">
    <property type="entry name" value="Sigma2 domain of RNA polymerase sigma factors"/>
    <property type="match status" value="1"/>
</dbReference>
<dbReference type="PANTHER" id="PTHR43133">
    <property type="entry name" value="RNA POLYMERASE ECF-TYPE SIGMA FACTO"/>
    <property type="match status" value="1"/>
</dbReference>
<feature type="domain" description="RNA polymerase sigma-70 region 2" evidence="5">
    <location>
        <begin position="17"/>
        <end position="81"/>
    </location>
</feature>
<evidence type="ECO:0000256" key="4">
    <source>
        <dbReference type="ARBA" id="ARBA00023163"/>
    </source>
</evidence>
<dbReference type="PANTHER" id="PTHR43133:SF46">
    <property type="entry name" value="RNA POLYMERASE SIGMA-70 FACTOR ECF SUBFAMILY"/>
    <property type="match status" value="1"/>
</dbReference>
<keyword evidence="2" id="KW-0805">Transcription regulation</keyword>
<comment type="caution">
    <text evidence="8">The sequence shown here is derived from an EMBL/GenBank/DDBJ whole genome shotgun (WGS) entry which is preliminary data.</text>
</comment>
<organism evidence="8 9">
    <name type="scientific">Parabacteroides acidifaciens</name>
    <dbReference type="NCBI Taxonomy" id="2290935"/>
    <lineage>
        <taxon>Bacteria</taxon>
        <taxon>Pseudomonadati</taxon>
        <taxon>Bacteroidota</taxon>
        <taxon>Bacteroidia</taxon>
        <taxon>Bacteroidales</taxon>
        <taxon>Tannerellaceae</taxon>
        <taxon>Parabacteroides</taxon>
    </lineage>
</organism>
<dbReference type="InterPro" id="IPR039425">
    <property type="entry name" value="RNA_pol_sigma-70-like"/>
</dbReference>
<dbReference type="InterPro" id="IPR014327">
    <property type="entry name" value="RNA_pol_sigma70_bacteroid"/>
</dbReference>
<reference evidence="8 9" key="1">
    <citation type="submission" date="2018-07" db="EMBL/GenBank/DDBJ databases">
        <title>Parabacteroides acidifaciens nov. sp., isolated from human feces.</title>
        <authorList>
            <person name="Wang Y.J."/>
        </authorList>
    </citation>
    <scope>NUCLEOTIDE SEQUENCE [LARGE SCALE GENOMIC DNA]</scope>
    <source>
        <strain evidence="8 9">426-9</strain>
    </source>
</reference>
<evidence type="ECO:0000313" key="9">
    <source>
        <dbReference type="Proteomes" id="UP000256321"/>
    </source>
</evidence>
<dbReference type="InterPro" id="IPR036388">
    <property type="entry name" value="WH-like_DNA-bd_sf"/>
</dbReference>
<evidence type="ECO:0000259" key="6">
    <source>
        <dbReference type="Pfam" id="PF08281"/>
    </source>
</evidence>
<dbReference type="GO" id="GO:0006352">
    <property type="term" value="P:DNA-templated transcription initiation"/>
    <property type="evidence" value="ECO:0007669"/>
    <property type="project" value="InterPro"/>
</dbReference>
<dbReference type="InterPro" id="IPR013325">
    <property type="entry name" value="RNA_pol_sigma_r2"/>
</dbReference>
<dbReference type="NCBIfam" id="TIGR02985">
    <property type="entry name" value="Sig70_bacteroi1"/>
    <property type="match status" value="1"/>
</dbReference>
<name>A0A3D8HA79_9BACT</name>
<dbReference type="EMBL" id="JACRTI010000069">
    <property type="protein sequence ID" value="MBC8603627.1"/>
    <property type="molecule type" value="Genomic_DNA"/>
</dbReference>
<dbReference type="InterPro" id="IPR007627">
    <property type="entry name" value="RNA_pol_sigma70_r2"/>
</dbReference>
<dbReference type="Pfam" id="PF04542">
    <property type="entry name" value="Sigma70_r2"/>
    <property type="match status" value="1"/>
</dbReference>
<evidence type="ECO:0000259" key="5">
    <source>
        <dbReference type="Pfam" id="PF04542"/>
    </source>
</evidence>
<dbReference type="InterPro" id="IPR013324">
    <property type="entry name" value="RNA_pol_sigma_r3/r4-like"/>
</dbReference>
<dbReference type="Gene3D" id="1.10.10.10">
    <property type="entry name" value="Winged helix-like DNA-binding domain superfamily/Winged helix DNA-binding domain"/>
    <property type="match status" value="1"/>
</dbReference>
<evidence type="ECO:0000256" key="1">
    <source>
        <dbReference type="ARBA" id="ARBA00010641"/>
    </source>
</evidence>
<dbReference type="InterPro" id="IPR014284">
    <property type="entry name" value="RNA_pol_sigma-70_dom"/>
</dbReference>
<keyword evidence="10" id="KW-1185">Reference proteome</keyword>
<dbReference type="GO" id="GO:0016987">
    <property type="term" value="F:sigma factor activity"/>
    <property type="evidence" value="ECO:0007669"/>
    <property type="project" value="UniProtKB-KW"/>
</dbReference>
<dbReference type="NCBIfam" id="TIGR02937">
    <property type="entry name" value="sigma70-ECF"/>
    <property type="match status" value="1"/>
</dbReference>
<dbReference type="Gene3D" id="1.10.1740.10">
    <property type="match status" value="1"/>
</dbReference>
<dbReference type="RefSeq" id="WP_115501122.1">
    <property type="nucleotide sequence ID" value="NZ_JACRTI010000069.1"/>
</dbReference>
<keyword evidence="4" id="KW-0804">Transcription</keyword>